<keyword evidence="3" id="KW-0964">Secreted</keyword>
<feature type="signal peptide" evidence="10">
    <location>
        <begin position="1"/>
        <end position="28"/>
    </location>
</feature>
<dbReference type="InterPro" id="IPR050836">
    <property type="entry name" value="SDS22/Internalin_LRR"/>
</dbReference>
<evidence type="ECO:0000256" key="5">
    <source>
        <dbReference type="ARBA" id="ARBA00022729"/>
    </source>
</evidence>
<dbReference type="PROSITE" id="PS50847">
    <property type="entry name" value="GRAM_POS_ANCHORING"/>
    <property type="match status" value="1"/>
</dbReference>
<keyword evidence="9" id="KW-1133">Transmembrane helix</keyword>
<dbReference type="KEGG" id="lwi:UE46_14775"/>
<dbReference type="Gene3D" id="2.60.40.4270">
    <property type="entry name" value="Listeria-Bacteroides repeat domain"/>
    <property type="match status" value="2"/>
</dbReference>
<dbReference type="InterPro" id="IPR025875">
    <property type="entry name" value="Leu-rich_rpt_4"/>
</dbReference>
<dbReference type="AlphaFoldDB" id="A0A1S7FXK5"/>
<accession>A0A1S7FXK5</accession>
<feature type="chain" id="PRO_5010561097" description="Gram-positive cocci surface proteins LPxTG domain-containing protein" evidence="10">
    <location>
        <begin position="29"/>
        <end position="705"/>
    </location>
</feature>
<dbReference type="InterPro" id="IPR019931">
    <property type="entry name" value="LPXTG_anchor"/>
</dbReference>
<name>A0A1S7FXK5_9LIST</name>
<evidence type="ECO:0000256" key="2">
    <source>
        <dbReference type="ARBA" id="ARBA00022512"/>
    </source>
</evidence>
<evidence type="ECO:0000256" key="4">
    <source>
        <dbReference type="ARBA" id="ARBA00022614"/>
    </source>
</evidence>
<dbReference type="InterPro" id="IPR013378">
    <property type="entry name" value="InlB-like_B-rpt"/>
</dbReference>
<dbReference type="SUPFAM" id="SSF52058">
    <property type="entry name" value="L domain-like"/>
    <property type="match status" value="1"/>
</dbReference>
<dbReference type="Pfam" id="PF09479">
    <property type="entry name" value="Flg_new"/>
    <property type="match status" value="2"/>
</dbReference>
<dbReference type="EMBL" id="CP011102">
    <property type="protein sequence ID" value="AQY52158.1"/>
    <property type="molecule type" value="Genomic_DNA"/>
</dbReference>
<dbReference type="PROSITE" id="PS51450">
    <property type="entry name" value="LRR"/>
    <property type="match status" value="4"/>
</dbReference>
<evidence type="ECO:0000256" key="7">
    <source>
        <dbReference type="ARBA" id="ARBA00023088"/>
    </source>
</evidence>
<evidence type="ECO:0000313" key="13">
    <source>
        <dbReference type="Proteomes" id="UP000223060"/>
    </source>
</evidence>
<proteinExistence type="predicted"/>
<dbReference type="SMART" id="SM00365">
    <property type="entry name" value="LRR_SD22"/>
    <property type="match status" value="6"/>
</dbReference>
<comment type="subcellular location">
    <subcellularLocation>
        <location evidence="1">Secreted</location>
        <location evidence="1">Cell wall</location>
        <topology evidence="1">Peptidoglycan-anchor</topology>
    </subcellularLocation>
</comment>
<keyword evidence="5 10" id="KW-0732">Signal</keyword>
<feature type="compositionally biased region" description="Polar residues" evidence="8">
    <location>
        <begin position="651"/>
        <end position="670"/>
    </location>
</feature>
<sequence length="705" mass="78543">MNKNHKWLKITMCSLTLALVVAPLSVFGEDKEALTGELLETSESKKVNAEKLTTPDPSEKKSFREWFPADFRLALAAAQALDSYTSWDVSYEKLSTITGLRILADSNIDFEGIENLPNLESIDFSGSTGITDLSSLEKIPGLYGLDLDGCGITSLDFLKYLPKLEYLDIRNNAIQDLSLLKEVPELIFLDFQNIQTTDFSPIGDLTKLTWLLGDKNQITTLDFMKELSQLEHVTLNKNKIEDVTPLKGLVKLDYLQMEDNQIQDVTPLSGLPKLRTLELLRNQITDMMPLAAVTSLERLEVGINQITSVGSLTSLNKLKYLGVGANKLTDASFVNVLPDNVEIWVQNNEITNISNVARFEERQNLNIQSQYITLPMQYSNQEGMLKVHNPIIDDRNMSVTNIKPWSHPNVPSYYDAMKNQVVFNELTGAEKVDFSFVDSTERFSGTVFVSYTFVLNQTVTFDSDEASSQTPTQSIFPGESVVEPTNPTKLGYDFLGWFVGEGVSSRLWNFEQDTMPNESLILHSNWKKSVYTVTYEGNGADATSKLPEVTPFSIDNSPVLIAHGEDMQRKGYTFIAWNTAADGSGISYLSGESYDTLENLVLYATWEKEIPSIIVPPVKPINPIKPPFPGRPVTPIVPITVKPIEEDSEKPSTPSTTAGPDISKSSGSTTVKLPFTGDSRNLFMWYSGVFSVLGATVYLVRRKKN</sequence>
<keyword evidence="9" id="KW-0472">Membrane</keyword>
<keyword evidence="13" id="KW-1185">Reference proteome</keyword>
<evidence type="ECO:0000256" key="6">
    <source>
        <dbReference type="ARBA" id="ARBA00022737"/>
    </source>
</evidence>
<feature type="domain" description="Gram-positive cocci surface proteins LPxTG" evidence="11">
    <location>
        <begin position="673"/>
        <end position="705"/>
    </location>
</feature>
<evidence type="ECO:0000256" key="10">
    <source>
        <dbReference type="SAM" id="SignalP"/>
    </source>
</evidence>
<keyword evidence="6" id="KW-0677">Repeat</keyword>
<evidence type="ECO:0000259" key="11">
    <source>
        <dbReference type="PROSITE" id="PS50847"/>
    </source>
</evidence>
<evidence type="ECO:0000256" key="8">
    <source>
        <dbReference type="SAM" id="MobiDB-lite"/>
    </source>
</evidence>
<dbReference type="InterPro" id="IPR032675">
    <property type="entry name" value="LRR_dom_sf"/>
</dbReference>
<evidence type="ECO:0000313" key="12">
    <source>
        <dbReference type="EMBL" id="AQY52158.1"/>
    </source>
</evidence>
<evidence type="ECO:0000256" key="3">
    <source>
        <dbReference type="ARBA" id="ARBA00022525"/>
    </source>
</evidence>
<dbReference type="NCBIfam" id="TIGR02543">
    <property type="entry name" value="List_Bact_rpt"/>
    <property type="match status" value="1"/>
</dbReference>
<dbReference type="PANTHER" id="PTHR46652">
    <property type="entry name" value="LEUCINE-RICH REPEAT AND IQ DOMAIN-CONTAINING PROTEIN 1-RELATED"/>
    <property type="match status" value="1"/>
</dbReference>
<feature type="transmembrane region" description="Helical" evidence="9">
    <location>
        <begin position="682"/>
        <end position="700"/>
    </location>
</feature>
<evidence type="ECO:0000256" key="9">
    <source>
        <dbReference type="SAM" id="Phobius"/>
    </source>
</evidence>
<dbReference type="Gene3D" id="3.80.10.10">
    <property type="entry name" value="Ribonuclease Inhibitor"/>
    <property type="match status" value="1"/>
</dbReference>
<dbReference type="Pfam" id="PF12799">
    <property type="entry name" value="LRR_4"/>
    <property type="match status" value="1"/>
</dbReference>
<protein>
    <recommendedName>
        <fullName evidence="11">Gram-positive cocci surface proteins LPxTG domain-containing protein</fullName>
    </recommendedName>
</protein>
<gene>
    <name evidence="12" type="ORF">UE46_14775</name>
</gene>
<dbReference type="InterPro" id="IPR001611">
    <property type="entry name" value="Leu-rich_rpt"/>
</dbReference>
<evidence type="ECO:0000256" key="1">
    <source>
        <dbReference type="ARBA" id="ARBA00004168"/>
    </source>
</evidence>
<keyword evidence="9" id="KW-0812">Transmembrane</keyword>
<dbReference type="RefSeq" id="WP_118907735.1">
    <property type="nucleotide sequence ID" value="NZ_CP011102.1"/>
</dbReference>
<keyword evidence="7" id="KW-0572">Peptidoglycan-anchor</keyword>
<organism evidence="12 13">
    <name type="scientific">Listeria weihenstephanensis</name>
    <dbReference type="NCBI Taxonomy" id="1006155"/>
    <lineage>
        <taxon>Bacteria</taxon>
        <taxon>Bacillati</taxon>
        <taxon>Bacillota</taxon>
        <taxon>Bacilli</taxon>
        <taxon>Bacillales</taxon>
        <taxon>Listeriaceae</taxon>
        <taxon>Listeria</taxon>
    </lineage>
</organism>
<dbReference type="PANTHER" id="PTHR46652:SF3">
    <property type="entry name" value="LEUCINE-RICH REPEAT-CONTAINING PROTEIN 9"/>
    <property type="match status" value="1"/>
</dbReference>
<dbReference type="Pfam" id="PF00746">
    <property type="entry name" value="Gram_pos_anchor"/>
    <property type="match status" value="1"/>
</dbReference>
<dbReference type="InterPro" id="IPR042229">
    <property type="entry name" value="Listeria/Bacterioides_rpt_sf"/>
</dbReference>
<feature type="region of interest" description="Disordered" evidence="8">
    <location>
        <begin position="643"/>
        <end position="670"/>
    </location>
</feature>
<dbReference type="Proteomes" id="UP000223060">
    <property type="component" value="Chromosome"/>
</dbReference>
<keyword evidence="4" id="KW-0433">Leucine-rich repeat</keyword>
<keyword evidence="2" id="KW-0134">Cell wall</keyword>
<reference evidence="13" key="1">
    <citation type="submission" date="2015-03" db="EMBL/GenBank/DDBJ databases">
        <authorList>
            <person name="Ferrari E."/>
            <person name="Walter M.C."/>
            <person name="Huptas C."/>
            <person name="Scherer S."/>
            <person name="Mueller-Herbst S."/>
        </authorList>
    </citation>
    <scope>NUCLEOTIDE SEQUENCE [LARGE SCALE GENOMIC DNA]</scope>
    <source>
        <strain evidence="13">LWP01</strain>
    </source>
</reference>